<protein>
    <submittedName>
        <fullName evidence="3">PH domain-containing protein</fullName>
    </submittedName>
</protein>
<accession>A0A367Y8N8</accession>
<keyword evidence="4" id="KW-1185">Reference proteome</keyword>
<reference evidence="3 4" key="1">
    <citation type="submission" date="2018-07" db="EMBL/GenBank/DDBJ databases">
        <title>Microbacterium endoborsara sp. nov., a novel actinobacterium isolated from Borszczowia aralocaspica.</title>
        <authorList>
            <person name="An D."/>
        </authorList>
    </citation>
    <scope>NUCLEOTIDE SEQUENCE [LARGE SCALE GENOMIC DNA]</scope>
    <source>
        <strain evidence="3 4">C1.15228</strain>
    </source>
</reference>
<evidence type="ECO:0000256" key="1">
    <source>
        <dbReference type="SAM" id="Phobius"/>
    </source>
</evidence>
<evidence type="ECO:0000313" key="3">
    <source>
        <dbReference type="EMBL" id="RCK61989.1"/>
    </source>
</evidence>
<keyword evidence="1" id="KW-1133">Transmembrane helix</keyword>
<dbReference type="Proteomes" id="UP000253508">
    <property type="component" value="Unassembled WGS sequence"/>
</dbReference>
<dbReference type="OrthoDB" id="5148800at2"/>
<comment type="caution">
    <text evidence="3">The sequence shown here is derived from an EMBL/GenBank/DDBJ whole genome shotgun (WGS) entry which is preliminary data.</text>
</comment>
<sequence length="183" mass="20481">MPQRSDKYVFRSTLGWVWFGLAVVVCGYLLVDMAIRASVWDAFLVTPWLAGICWLVWIFQVSPRIEADEDGARVVNVLRVIDMPWSTVESVRLKYNAEFVLKTGAKVTAWGGSSRRLHKSIRRRAAEDPAEQEAEALQSLHANTTNRDGYVHRSWDVPAVAALAVIVVWIAFSLIQTGGVVLP</sequence>
<dbReference type="AlphaFoldDB" id="A0A367Y8N8"/>
<feature type="transmembrane region" description="Helical" evidence="1">
    <location>
        <begin position="37"/>
        <end position="59"/>
    </location>
</feature>
<feature type="domain" description="Low molecular weight protein antigen 6 PH" evidence="2">
    <location>
        <begin position="63"/>
        <end position="105"/>
    </location>
</feature>
<organism evidence="3 4">
    <name type="scientific">Microbacterium sorbitolivorans</name>
    <dbReference type="NCBI Taxonomy" id="1867410"/>
    <lineage>
        <taxon>Bacteria</taxon>
        <taxon>Bacillati</taxon>
        <taxon>Actinomycetota</taxon>
        <taxon>Actinomycetes</taxon>
        <taxon>Micrococcales</taxon>
        <taxon>Microbacteriaceae</taxon>
        <taxon>Microbacterium</taxon>
    </lineage>
</organism>
<dbReference type="InterPro" id="IPR019692">
    <property type="entry name" value="CFP-6_PH"/>
</dbReference>
<evidence type="ECO:0000259" key="2">
    <source>
        <dbReference type="Pfam" id="PF10756"/>
    </source>
</evidence>
<dbReference type="RefSeq" id="WP_114117090.1">
    <property type="nucleotide sequence ID" value="NZ_BMHU01000004.1"/>
</dbReference>
<dbReference type="EMBL" id="QORO01000001">
    <property type="protein sequence ID" value="RCK61989.1"/>
    <property type="molecule type" value="Genomic_DNA"/>
</dbReference>
<name>A0A367Y8N8_9MICO</name>
<proteinExistence type="predicted"/>
<dbReference type="Pfam" id="PF10756">
    <property type="entry name" value="bPH_6"/>
    <property type="match status" value="1"/>
</dbReference>
<gene>
    <name evidence="3" type="ORF">DTO57_05125</name>
</gene>
<feature type="transmembrane region" description="Helical" evidence="1">
    <location>
        <begin position="12"/>
        <end position="31"/>
    </location>
</feature>
<keyword evidence="1" id="KW-0472">Membrane</keyword>
<evidence type="ECO:0000313" key="4">
    <source>
        <dbReference type="Proteomes" id="UP000253508"/>
    </source>
</evidence>
<keyword evidence="1" id="KW-0812">Transmembrane</keyword>
<feature type="transmembrane region" description="Helical" evidence="1">
    <location>
        <begin position="157"/>
        <end position="175"/>
    </location>
</feature>